<keyword evidence="4" id="KW-1185">Reference proteome</keyword>
<evidence type="ECO:0000256" key="2">
    <source>
        <dbReference type="SAM" id="Phobius"/>
    </source>
</evidence>
<dbReference type="VEuPathDB" id="AmoebaDB:ACA1_131800"/>
<keyword evidence="2" id="KW-0812">Transmembrane</keyword>
<dbReference type="AlphaFoldDB" id="L8GMH7"/>
<reference evidence="3 4" key="1">
    <citation type="journal article" date="2013" name="Genome Biol.">
        <title>Genome of Acanthamoeba castellanii highlights extensive lateral gene transfer and early evolution of tyrosine kinase signaling.</title>
        <authorList>
            <person name="Clarke M."/>
            <person name="Lohan A.J."/>
            <person name="Liu B."/>
            <person name="Lagkouvardos I."/>
            <person name="Roy S."/>
            <person name="Zafar N."/>
            <person name="Bertelli C."/>
            <person name="Schilde C."/>
            <person name="Kianianmomeni A."/>
            <person name="Burglin T.R."/>
            <person name="Frech C."/>
            <person name="Turcotte B."/>
            <person name="Kopec K.O."/>
            <person name="Synnott J.M."/>
            <person name="Choo C."/>
            <person name="Paponov I."/>
            <person name="Finkler A."/>
            <person name="Soon Heng Tan C."/>
            <person name="Hutchins A.P."/>
            <person name="Weinmeier T."/>
            <person name="Rattei T."/>
            <person name="Chu J.S."/>
            <person name="Gimenez G."/>
            <person name="Irimia M."/>
            <person name="Rigden D.J."/>
            <person name="Fitzpatrick D.A."/>
            <person name="Lorenzo-Morales J."/>
            <person name="Bateman A."/>
            <person name="Chiu C.H."/>
            <person name="Tang P."/>
            <person name="Hegemann P."/>
            <person name="Fromm H."/>
            <person name="Raoult D."/>
            <person name="Greub G."/>
            <person name="Miranda-Saavedra D."/>
            <person name="Chen N."/>
            <person name="Nash P."/>
            <person name="Ginger M.L."/>
            <person name="Horn M."/>
            <person name="Schaap P."/>
            <person name="Caler L."/>
            <person name="Loftus B."/>
        </authorList>
    </citation>
    <scope>NUCLEOTIDE SEQUENCE [LARGE SCALE GENOMIC DNA]</scope>
    <source>
        <strain evidence="3 4">Neff</strain>
    </source>
</reference>
<organism evidence="3 4">
    <name type="scientific">Acanthamoeba castellanii (strain ATCC 30010 / Neff)</name>
    <dbReference type="NCBI Taxonomy" id="1257118"/>
    <lineage>
        <taxon>Eukaryota</taxon>
        <taxon>Amoebozoa</taxon>
        <taxon>Discosea</taxon>
        <taxon>Longamoebia</taxon>
        <taxon>Centramoebida</taxon>
        <taxon>Acanthamoebidae</taxon>
        <taxon>Acanthamoeba</taxon>
    </lineage>
</organism>
<dbReference type="Proteomes" id="UP000011083">
    <property type="component" value="Unassembled WGS sequence"/>
</dbReference>
<protein>
    <recommendedName>
        <fullName evidence="5">Folate receptor-like domain-containing protein</fullName>
    </recommendedName>
</protein>
<gene>
    <name evidence="3" type="ORF">ACA1_131800</name>
</gene>
<name>L8GMH7_ACACF</name>
<evidence type="ECO:0000313" key="3">
    <source>
        <dbReference type="EMBL" id="ELR14177.1"/>
    </source>
</evidence>
<keyword evidence="2" id="KW-1133">Transmembrane helix</keyword>
<dbReference type="EMBL" id="KB008070">
    <property type="protein sequence ID" value="ELR14177.1"/>
    <property type="molecule type" value="Genomic_DNA"/>
</dbReference>
<evidence type="ECO:0000256" key="1">
    <source>
        <dbReference type="SAM" id="MobiDB-lite"/>
    </source>
</evidence>
<dbReference type="KEGG" id="acan:ACA1_131800"/>
<accession>L8GMH7</accession>
<dbReference type="GeneID" id="14914740"/>
<dbReference type="RefSeq" id="XP_004336190.1">
    <property type="nucleotide sequence ID" value="XM_004336142.1"/>
</dbReference>
<feature type="compositionally biased region" description="Acidic residues" evidence="1">
    <location>
        <begin position="223"/>
        <end position="236"/>
    </location>
</feature>
<feature type="transmembrane region" description="Helical" evidence="2">
    <location>
        <begin position="168"/>
        <end position="190"/>
    </location>
</feature>
<sequence>MKALVDDFHPIASAGHNKREEGKCWPGFSPEKNDKLSTCCWYGAQTCCKSSVAGYVLRTVTQQLEAVHKNGTNDKCYAAYISISVCPSLCNKLWDACHDQQDKFGIHPKALTARQLCSALLIEEEDKEGPQGGVNVVIAPASSTTCYSGASLSVVENSSSGGPSGGSIAAMVLVPFLVIGITAVAVVVYFRVRRRREGLVYLGAGGGGGGADEFSLSADAFGEEEEGGFLDEEGDISEGTGSSGLLSDEDNKFSVQ</sequence>
<evidence type="ECO:0008006" key="5">
    <source>
        <dbReference type="Google" id="ProtNLM"/>
    </source>
</evidence>
<keyword evidence="2" id="KW-0472">Membrane</keyword>
<feature type="region of interest" description="Disordered" evidence="1">
    <location>
        <begin position="223"/>
        <end position="256"/>
    </location>
</feature>
<evidence type="ECO:0000313" key="4">
    <source>
        <dbReference type="Proteomes" id="UP000011083"/>
    </source>
</evidence>
<proteinExistence type="predicted"/>